<accession>A0ABR2SZN4</accession>
<organism evidence="2 3">
    <name type="scientific">Hibiscus sabdariffa</name>
    <name type="common">roselle</name>
    <dbReference type="NCBI Taxonomy" id="183260"/>
    <lineage>
        <taxon>Eukaryota</taxon>
        <taxon>Viridiplantae</taxon>
        <taxon>Streptophyta</taxon>
        <taxon>Embryophyta</taxon>
        <taxon>Tracheophyta</taxon>
        <taxon>Spermatophyta</taxon>
        <taxon>Magnoliopsida</taxon>
        <taxon>eudicotyledons</taxon>
        <taxon>Gunneridae</taxon>
        <taxon>Pentapetalae</taxon>
        <taxon>rosids</taxon>
        <taxon>malvids</taxon>
        <taxon>Malvales</taxon>
        <taxon>Malvaceae</taxon>
        <taxon>Malvoideae</taxon>
        <taxon>Hibiscus</taxon>
    </lineage>
</organism>
<name>A0ABR2SZN4_9ROSI</name>
<dbReference type="EMBL" id="JBBPBN010000010">
    <property type="protein sequence ID" value="KAK9030705.1"/>
    <property type="molecule type" value="Genomic_DNA"/>
</dbReference>
<feature type="region of interest" description="Disordered" evidence="1">
    <location>
        <begin position="86"/>
        <end position="106"/>
    </location>
</feature>
<comment type="caution">
    <text evidence="2">The sequence shown here is derived from an EMBL/GenBank/DDBJ whole genome shotgun (WGS) entry which is preliminary data.</text>
</comment>
<feature type="region of interest" description="Disordered" evidence="1">
    <location>
        <begin position="1"/>
        <end position="27"/>
    </location>
</feature>
<gene>
    <name evidence="2" type="ORF">V6N11_032120</name>
</gene>
<keyword evidence="3" id="KW-1185">Reference proteome</keyword>
<reference evidence="2 3" key="1">
    <citation type="journal article" date="2024" name="G3 (Bethesda)">
        <title>Genome assembly of Hibiscus sabdariffa L. provides insights into metabolisms of medicinal natural products.</title>
        <authorList>
            <person name="Kim T."/>
        </authorList>
    </citation>
    <scope>NUCLEOTIDE SEQUENCE [LARGE SCALE GENOMIC DNA]</scope>
    <source>
        <strain evidence="2">TK-2024</strain>
        <tissue evidence="2">Old leaves</tissue>
    </source>
</reference>
<evidence type="ECO:0000313" key="3">
    <source>
        <dbReference type="Proteomes" id="UP001396334"/>
    </source>
</evidence>
<protein>
    <submittedName>
        <fullName evidence="2">Uncharacterized protein</fullName>
    </submittedName>
</protein>
<sequence>MENPSNAAPILFDNYSGRPPEDPARRSGLLILERPGSPSILKEQNCSKKGRCGDTHVTYNNPLGVSDMDTEGADVALEKEVSIEDGSAARQDLKPNDEVVPDTTGKKTYASMAAGSHDRRPGKEHIGCFDADNITVLEEDVIIDVLVPAESSKANTEATNSSIYGSWMMVPNRRRRNVRNIPKQQVSDSNNVITADVGGSRFASLVEEGTLVEGQDNSRAPVEQHRVDHEVVDVDGSICNEEEATRLMNPAPEKHVVRNVAYMASNPDKKVKSPKNAAKGINVVSMSNGQAAVVKERRDNKLSGNHQVVVIEEVGGRKSHVFGSRSTILRGVTGVAEWAQSLSHQLSQEELASNTGRHVVNQDTGQGSHVSNDTTVVQDLPMSELGPQDKHRPSEGQ</sequence>
<proteinExistence type="predicted"/>
<evidence type="ECO:0000313" key="2">
    <source>
        <dbReference type="EMBL" id="KAK9030705.1"/>
    </source>
</evidence>
<dbReference type="Proteomes" id="UP001396334">
    <property type="component" value="Unassembled WGS sequence"/>
</dbReference>
<evidence type="ECO:0000256" key="1">
    <source>
        <dbReference type="SAM" id="MobiDB-lite"/>
    </source>
</evidence>